<dbReference type="Proteomes" id="UP000286954">
    <property type="component" value="Chromosome"/>
</dbReference>
<gene>
    <name evidence="1" type="ORF">X907_1412</name>
</gene>
<dbReference type="InterPro" id="IPR007434">
    <property type="entry name" value="FemAB-like"/>
</dbReference>
<protein>
    <submittedName>
        <fullName evidence="1">Uncharacterized protein</fullName>
    </submittedName>
</protein>
<dbReference type="Pfam" id="PF04339">
    <property type="entry name" value="FemAB_like"/>
    <property type="match status" value="1"/>
</dbReference>
<dbReference type="Gene3D" id="3.40.630.30">
    <property type="match status" value="1"/>
</dbReference>
<name>A0A3T0E943_9PROT</name>
<dbReference type="PANTHER" id="PTHR47017:SF1">
    <property type="entry name" value="ACYL-COA"/>
    <property type="match status" value="1"/>
</dbReference>
<dbReference type="SUPFAM" id="SSF55729">
    <property type="entry name" value="Acyl-CoA N-acyltransferases (Nat)"/>
    <property type="match status" value="1"/>
</dbReference>
<dbReference type="AlphaFoldDB" id="A0A3T0E943"/>
<dbReference type="RefSeq" id="WP_127566563.1">
    <property type="nucleotide sequence ID" value="NZ_BMFB01000007.1"/>
</dbReference>
<dbReference type="KEGG" id="gak:X907_1412"/>
<dbReference type="PANTHER" id="PTHR47017">
    <property type="entry name" value="ACYL-COA"/>
    <property type="match status" value="1"/>
</dbReference>
<sequence length="381" mass="42050">MSEISVRMIEGLAEISSEAWDAIANPDGQMFDPFLSWDFLQALEQSGCVSEETGWIPRHLIAEDGAGNVLGVLPLYVKTHSYGEYVFDHAWADALHRAGGEYYPKLVTAVPFTPVTGRRVLAADAGVRGALAASAKSVAGQWNASGWHVLFPDASEREALAASGLSERLDIQFIWDNRGYGSYDDFLGDLASRKRKALSKEREAAQAGLEIVALTGAELTQEHWDVFFACYQDTGARKWGTPYLNREFFQLVHERMAQHVLMVMARRDGQWIASALNFIGGEALYGRYWGCLEGQDSLHFELCYHQAIDYAIAHGLKRVEAGAQGHHKLARGYRPQAVGSSHFLTHQGLASAIDRYLSRERQAVLAEIASLDAEGPFKSGV</sequence>
<reference evidence="1 2" key="1">
    <citation type="submission" date="2016-12" db="EMBL/GenBank/DDBJ databases">
        <title>The genome of dimorphic prosthecate Glycocaulis alkaliphilus 6b-8t, isolated from crude oil dictates its adaptability in petroleum environments.</title>
        <authorList>
            <person name="Wu X.-L."/>
            <person name="Geng S."/>
        </authorList>
    </citation>
    <scope>NUCLEOTIDE SEQUENCE [LARGE SCALE GENOMIC DNA]</scope>
    <source>
        <strain evidence="1 2">6B-8</strain>
    </source>
</reference>
<evidence type="ECO:0000313" key="2">
    <source>
        <dbReference type="Proteomes" id="UP000286954"/>
    </source>
</evidence>
<proteinExistence type="predicted"/>
<dbReference type="EMBL" id="CP018911">
    <property type="protein sequence ID" value="AZU03945.1"/>
    <property type="molecule type" value="Genomic_DNA"/>
</dbReference>
<evidence type="ECO:0000313" key="1">
    <source>
        <dbReference type="EMBL" id="AZU03945.1"/>
    </source>
</evidence>
<keyword evidence="2" id="KW-1185">Reference proteome</keyword>
<organism evidence="1 2">
    <name type="scientific">Glycocaulis alkaliphilus</name>
    <dbReference type="NCBI Taxonomy" id="1434191"/>
    <lineage>
        <taxon>Bacteria</taxon>
        <taxon>Pseudomonadati</taxon>
        <taxon>Pseudomonadota</taxon>
        <taxon>Alphaproteobacteria</taxon>
        <taxon>Maricaulales</taxon>
        <taxon>Maricaulaceae</taxon>
        <taxon>Glycocaulis</taxon>
    </lineage>
</organism>
<dbReference type="InterPro" id="IPR016181">
    <property type="entry name" value="Acyl_CoA_acyltransferase"/>
</dbReference>
<dbReference type="OrthoDB" id="9776898at2"/>
<accession>A0A3T0E943</accession>